<keyword evidence="1" id="KW-0472">Membrane</keyword>
<evidence type="ECO:0000313" key="3">
    <source>
        <dbReference type="EMBL" id="SHF28396.1"/>
    </source>
</evidence>
<proteinExistence type="predicted"/>
<feature type="domain" description="LiaF transmembrane" evidence="2">
    <location>
        <begin position="11"/>
        <end position="106"/>
    </location>
</feature>
<reference evidence="4" key="1">
    <citation type="submission" date="2016-11" db="EMBL/GenBank/DDBJ databases">
        <authorList>
            <person name="Varghese N."/>
            <person name="Submissions S."/>
        </authorList>
    </citation>
    <scope>NUCLEOTIDE SEQUENCE [LARGE SCALE GENOMIC DNA]</scope>
    <source>
        <strain evidence="4">DSM 27370</strain>
    </source>
</reference>
<feature type="transmembrane region" description="Helical" evidence="1">
    <location>
        <begin position="62"/>
        <end position="82"/>
    </location>
</feature>
<gene>
    <name evidence="3" type="ORF">SAMN05444362_10518</name>
</gene>
<dbReference type="EMBL" id="FQUC01000005">
    <property type="protein sequence ID" value="SHF28396.1"/>
    <property type="molecule type" value="Genomic_DNA"/>
</dbReference>
<dbReference type="Proteomes" id="UP000184480">
    <property type="component" value="Unassembled WGS sequence"/>
</dbReference>
<organism evidence="3 4">
    <name type="scientific">Dysgonomonas macrotermitis</name>
    <dbReference type="NCBI Taxonomy" id="1346286"/>
    <lineage>
        <taxon>Bacteria</taxon>
        <taxon>Pseudomonadati</taxon>
        <taxon>Bacteroidota</taxon>
        <taxon>Bacteroidia</taxon>
        <taxon>Bacteroidales</taxon>
        <taxon>Dysgonomonadaceae</taxon>
        <taxon>Dysgonomonas</taxon>
    </lineage>
</organism>
<dbReference type="AlphaFoldDB" id="A0A1M5AE74"/>
<accession>A0A1M5AE74</accession>
<keyword evidence="1" id="KW-1133">Transmembrane helix</keyword>
<dbReference type="Pfam" id="PF22570">
    <property type="entry name" value="LiaF-TM"/>
    <property type="match status" value="1"/>
</dbReference>
<feature type="transmembrane region" description="Helical" evidence="1">
    <location>
        <begin position="88"/>
        <end position="105"/>
    </location>
</feature>
<feature type="transmembrane region" description="Helical" evidence="1">
    <location>
        <begin position="35"/>
        <end position="55"/>
    </location>
</feature>
<dbReference type="RefSeq" id="WP_062184853.1">
    <property type="nucleotide sequence ID" value="NZ_BBXL01000032.1"/>
</dbReference>
<keyword evidence="1" id="KW-0812">Transmembrane</keyword>
<keyword evidence="4" id="KW-1185">Reference proteome</keyword>
<dbReference type="InterPro" id="IPR054331">
    <property type="entry name" value="LiaF_TM"/>
</dbReference>
<name>A0A1M5AE74_9BACT</name>
<protein>
    <recommendedName>
        <fullName evidence="2">LiaF transmembrane domain-containing protein</fullName>
    </recommendedName>
</protein>
<dbReference type="STRING" id="1346286.SAMN05444362_10518"/>
<dbReference type="OrthoDB" id="997540at2"/>
<evidence type="ECO:0000313" key="4">
    <source>
        <dbReference type="Proteomes" id="UP000184480"/>
    </source>
</evidence>
<evidence type="ECO:0000259" key="2">
    <source>
        <dbReference type="Pfam" id="PF22570"/>
    </source>
</evidence>
<evidence type="ECO:0000256" key="1">
    <source>
        <dbReference type="SAM" id="Phobius"/>
    </source>
</evidence>
<feature type="transmembrane region" description="Helical" evidence="1">
    <location>
        <begin position="9"/>
        <end position="29"/>
    </location>
</feature>
<sequence>MAKSSSNRLPFGLIMLLVGVIYLLSKTGILEKIPYISKMMNIGTFFLIAGIIFLLTKTEKTVGIVFTAIGIIINFDFFFGWIHNYSSLIIPIALIGVGLAMVLTAKK</sequence>